<dbReference type="AlphaFoldDB" id="A0A7Z1AWI2"/>
<evidence type="ECO:0000256" key="1">
    <source>
        <dbReference type="ARBA" id="ARBA00006845"/>
    </source>
</evidence>
<dbReference type="RefSeq" id="WP_075134929.1">
    <property type="nucleotide sequence ID" value="NZ_MSIF01000011.1"/>
</dbReference>
<evidence type="ECO:0000259" key="2">
    <source>
        <dbReference type="Pfam" id="PF01337"/>
    </source>
</evidence>
<keyword evidence="4" id="KW-1185">Reference proteome</keyword>
<evidence type="ECO:0000313" key="3">
    <source>
        <dbReference type="EMBL" id="OLF08773.1"/>
    </source>
</evidence>
<accession>A0A7Z1AWI2</accession>
<proteinExistence type="inferred from homology"/>
<dbReference type="Gene3D" id="3.30.370.10">
    <property type="entry name" value="Barstar-like"/>
    <property type="match status" value="1"/>
</dbReference>
<dbReference type="EMBL" id="MSIF01000011">
    <property type="protein sequence ID" value="OLF08773.1"/>
    <property type="molecule type" value="Genomic_DNA"/>
</dbReference>
<protein>
    <recommendedName>
        <fullName evidence="2">Barstar (barnase inhibitor) domain-containing protein</fullName>
    </recommendedName>
</protein>
<gene>
    <name evidence="3" type="ORF">BLA60_22460</name>
</gene>
<comment type="caution">
    <text evidence="3">The sequence shown here is derived from an EMBL/GenBank/DDBJ whole genome shotgun (WGS) entry which is preliminary data.</text>
</comment>
<sequence length="93" mass="10097">MEHLIDGTRVRTKAEFMTAVAEALSFPAWFGANLDALADCLRDLSWLPPGEHVLVWSAPEVLAAADPKAAGAIREVLAEETRPGHFRAEFVPA</sequence>
<dbReference type="OrthoDB" id="5184890at2"/>
<name>A0A7Z1AWI2_9PSEU</name>
<organism evidence="3 4">
    <name type="scientific">Actinophytocola xinjiangensis</name>
    <dbReference type="NCBI Taxonomy" id="485602"/>
    <lineage>
        <taxon>Bacteria</taxon>
        <taxon>Bacillati</taxon>
        <taxon>Actinomycetota</taxon>
        <taxon>Actinomycetes</taxon>
        <taxon>Pseudonocardiales</taxon>
        <taxon>Pseudonocardiaceae</taxon>
    </lineage>
</organism>
<evidence type="ECO:0000313" key="4">
    <source>
        <dbReference type="Proteomes" id="UP000185696"/>
    </source>
</evidence>
<reference evidence="3 4" key="1">
    <citation type="submission" date="2016-12" db="EMBL/GenBank/DDBJ databases">
        <title>The draft genome sequence of Actinophytocola xinjiangensis.</title>
        <authorList>
            <person name="Wang W."/>
            <person name="Yuan L."/>
        </authorList>
    </citation>
    <scope>NUCLEOTIDE SEQUENCE [LARGE SCALE GENOMIC DNA]</scope>
    <source>
        <strain evidence="3 4">CGMCC 4.4663</strain>
    </source>
</reference>
<feature type="domain" description="Barstar (barnase inhibitor)" evidence="2">
    <location>
        <begin position="3"/>
        <end position="81"/>
    </location>
</feature>
<dbReference type="SUPFAM" id="SSF52038">
    <property type="entry name" value="Barstar-related"/>
    <property type="match status" value="1"/>
</dbReference>
<dbReference type="InterPro" id="IPR035905">
    <property type="entry name" value="Barstar-like_sf"/>
</dbReference>
<comment type="similarity">
    <text evidence="1">Belongs to the barstar family.</text>
</comment>
<dbReference type="InterPro" id="IPR000468">
    <property type="entry name" value="Barstar"/>
</dbReference>
<dbReference type="Pfam" id="PF01337">
    <property type="entry name" value="Barstar"/>
    <property type="match status" value="1"/>
</dbReference>
<dbReference type="Proteomes" id="UP000185696">
    <property type="component" value="Unassembled WGS sequence"/>
</dbReference>